<proteinExistence type="predicted"/>
<dbReference type="RefSeq" id="WP_266279054.1">
    <property type="nucleotide sequence ID" value="NZ_JAPKNF010000001.1"/>
</dbReference>
<accession>A0ABU0M7D2</accession>
<dbReference type="InterPro" id="IPR029024">
    <property type="entry name" value="TerB-like"/>
</dbReference>
<dbReference type="Proteomes" id="UP001223743">
    <property type="component" value="Unassembled WGS sequence"/>
</dbReference>
<evidence type="ECO:0000313" key="3">
    <source>
        <dbReference type="Proteomes" id="UP001223743"/>
    </source>
</evidence>
<evidence type="ECO:0000313" key="2">
    <source>
        <dbReference type="EMBL" id="MDQ0516874.1"/>
    </source>
</evidence>
<feature type="domain" description="Co-chaperone DjlA N-terminal" evidence="1">
    <location>
        <begin position="28"/>
        <end position="138"/>
    </location>
</feature>
<organism evidence="2 3">
    <name type="scientific">Kaistia geumhonensis</name>
    <dbReference type="NCBI Taxonomy" id="410839"/>
    <lineage>
        <taxon>Bacteria</taxon>
        <taxon>Pseudomonadati</taxon>
        <taxon>Pseudomonadota</taxon>
        <taxon>Alphaproteobacteria</taxon>
        <taxon>Hyphomicrobiales</taxon>
        <taxon>Kaistiaceae</taxon>
        <taxon>Kaistia</taxon>
    </lineage>
</organism>
<reference evidence="2 3" key="1">
    <citation type="submission" date="2023-07" db="EMBL/GenBank/DDBJ databases">
        <title>Genomic Encyclopedia of Type Strains, Phase IV (KMG-IV): sequencing the most valuable type-strain genomes for metagenomic binning, comparative biology and taxonomic classification.</title>
        <authorList>
            <person name="Goeker M."/>
        </authorList>
    </citation>
    <scope>NUCLEOTIDE SEQUENCE [LARGE SCALE GENOMIC DNA]</scope>
    <source>
        <strain evidence="2 3">B1-1</strain>
    </source>
</reference>
<dbReference type="Gene3D" id="1.10.3680.10">
    <property type="entry name" value="TerB-like"/>
    <property type="match status" value="1"/>
</dbReference>
<dbReference type="CDD" id="cd07313">
    <property type="entry name" value="terB_like_2"/>
    <property type="match status" value="1"/>
</dbReference>
<sequence length="167" mass="18569">MLKALKSFLSELTGEGGEARRFGADDTRLASAALLYHVIAIDGTVSPSERQRLHDLLMSRYGLGSEETDTLIEEAQVADQEAVDLFRFTQVLKDRMPEDDRAAIIAMMWDLVFQDGTLHEFEDNTIWRVAELLGVPSNVRLQLKRAARDGGLASADGAFFGRPMRPT</sequence>
<name>A0ABU0M7D2_9HYPH</name>
<comment type="caution">
    <text evidence="2">The sequence shown here is derived from an EMBL/GenBank/DDBJ whole genome shotgun (WGS) entry which is preliminary data.</text>
</comment>
<keyword evidence="3" id="KW-1185">Reference proteome</keyword>
<dbReference type="SUPFAM" id="SSF158682">
    <property type="entry name" value="TerB-like"/>
    <property type="match status" value="1"/>
</dbReference>
<dbReference type="InterPro" id="IPR007791">
    <property type="entry name" value="DjlA_N"/>
</dbReference>
<dbReference type="Pfam" id="PF05099">
    <property type="entry name" value="TerB"/>
    <property type="match status" value="1"/>
</dbReference>
<protein>
    <submittedName>
        <fullName evidence="2">Tellurite resistance protein B-like protein</fullName>
    </submittedName>
</protein>
<dbReference type="EMBL" id="JAUSWJ010000001">
    <property type="protein sequence ID" value="MDQ0516874.1"/>
    <property type="molecule type" value="Genomic_DNA"/>
</dbReference>
<evidence type="ECO:0000259" key="1">
    <source>
        <dbReference type="Pfam" id="PF05099"/>
    </source>
</evidence>
<gene>
    <name evidence="2" type="ORF">QO015_002487</name>
</gene>